<dbReference type="SUPFAM" id="SSF52540">
    <property type="entry name" value="P-loop containing nucleoside triphosphate hydrolases"/>
    <property type="match status" value="1"/>
</dbReference>
<dbReference type="AlphaFoldDB" id="G0UY23"/>
<feature type="binding site" evidence="3">
    <location>
        <begin position="219"/>
        <end position="226"/>
    </location>
    <ligand>
        <name>ATP</name>
        <dbReference type="ChEBI" id="CHEBI:30616"/>
    </ligand>
</feature>
<feature type="coiled-coil region" evidence="4">
    <location>
        <begin position="846"/>
        <end position="957"/>
    </location>
</feature>
<dbReference type="GO" id="GO:0005524">
    <property type="term" value="F:ATP binding"/>
    <property type="evidence" value="ECO:0007669"/>
    <property type="project" value="UniProtKB-UniRule"/>
</dbReference>
<dbReference type="PRINTS" id="PR00380">
    <property type="entry name" value="KINESINHEAVY"/>
</dbReference>
<evidence type="ECO:0000259" key="6">
    <source>
        <dbReference type="PROSITE" id="PS50067"/>
    </source>
</evidence>
<dbReference type="InterPro" id="IPR001752">
    <property type="entry name" value="Kinesin_motor_dom"/>
</dbReference>
<dbReference type="GO" id="GO:0003777">
    <property type="term" value="F:microtubule motor activity"/>
    <property type="evidence" value="ECO:0007669"/>
    <property type="project" value="InterPro"/>
</dbReference>
<dbReference type="InterPro" id="IPR027417">
    <property type="entry name" value="P-loop_NTPase"/>
</dbReference>
<dbReference type="PANTHER" id="PTHR47968">
    <property type="entry name" value="CENTROMERE PROTEIN E"/>
    <property type="match status" value="1"/>
</dbReference>
<dbReference type="PANTHER" id="PTHR47968:SF75">
    <property type="entry name" value="CENTROMERE-ASSOCIATED PROTEIN E"/>
    <property type="match status" value="1"/>
</dbReference>
<dbReference type="SMART" id="SM00129">
    <property type="entry name" value="KISc"/>
    <property type="match status" value="1"/>
</dbReference>
<comment type="similarity">
    <text evidence="3">Belongs to the TRAFAC class myosin-kinesin ATPase superfamily. Kinesin family.</text>
</comment>
<dbReference type="Pfam" id="PF00225">
    <property type="entry name" value="Kinesin"/>
    <property type="match status" value="1"/>
</dbReference>
<evidence type="ECO:0000256" key="2">
    <source>
        <dbReference type="ARBA" id="ARBA00023175"/>
    </source>
</evidence>
<dbReference type="VEuPathDB" id="TriTrypDB:TcIL3000_10_10690"/>
<evidence type="ECO:0000256" key="3">
    <source>
        <dbReference type="PROSITE-ProRule" id="PRU00283"/>
    </source>
</evidence>
<evidence type="ECO:0000256" key="5">
    <source>
        <dbReference type="SAM" id="MobiDB-lite"/>
    </source>
</evidence>
<dbReference type="GO" id="GO:0008017">
    <property type="term" value="F:microtubule binding"/>
    <property type="evidence" value="ECO:0007669"/>
    <property type="project" value="InterPro"/>
</dbReference>
<keyword evidence="3" id="KW-0067">ATP-binding</keyword>
<evidence type="ECO:0000256" key="4">
    <source>
        <dbReference type="SAM" id="Coils"/>
    </source>
</evidence>
<dbReference type="Gene3D" id="3.40.850.10">
    <property type="entry name" value="Kinesin motor domain"/>
    <property type="match status" value="1"/>
</dbReference>
<proteinExistence type="inferred from homology"/>
<reference evidence="7" key="1">
    <citation type="journal article" date="2012" name="Proc. Natl. Acad. Sci. U.S.A.">
        <title>Antigenic diversity is generated by distinct evolutionary mechanisms in African trypanosome species.</title>
        <authorList>
            <person name="Jackson A.P."/>
            <person name="Berry A."/>
            <person name="Aslett M."/>
            <person name="Allison H.C."/>
            <person name="Burton P."/>
            <person name="Vavrova-Anderson J."/>
            <person name="Brown R."/>
            <person name="Browne H."/>
            <person name="Corton N."/>
            <person name="Hauser H."/>
            <person name="Gamble J."/>
            <person name="Gilderthorp R."/>
            <person name="Marcello L."/>
            <person name="McQuillan J."/>
            <person name="Otto T.D."/>
            <person name="Quail M.A."/>
            <person name="Sanders M.J."/>
            <person name="van Tonder A."/>
            <person name="Ginger M.L."/>
            <person name="Field M.C."/>
            <person name="Barry J.D."/>
            <person name="Hertz-Fowler C."/>
            <person name="Berriman M."/>
        </authorList>
    </citation>
    <scope>NUCLEOTIDE SEQUENCE</scope>
    <source>
        <strain evidence="7">IL3000</strain>
    </source>
</reference>
<feature type="region of interest" description="Disordered" evidence="5">
    <location>
        <begin position="1104"/>
        <end position="1129"/>
    </location>
</feature>
<keyword evidence="1 4" id="KW-0175">Coiled coil</keyword>
<dbReference type="InterPro" id="IPR036961">
    <property type="entry name" value="Kinesin_motor_dom_sf"/>
</dbReference>
<accession>G0UY23</accession>
<dbReference type="EMBL" id="HE575323">
    <property type="protein sequence ID" value="CCC94290.1"/>
    <property type="molecule type" value="Genomic_DNA"/>
</dbReference>
<dbReference type="GO" id="GO:0007018">
    <property type="term" value="P:microtubule-based movement"/>
    <property type="evidence" value="ECO:0007669"/>
    <property type="project" value="InterPro"/>
</dbReference>
<evidence type="ECO:0000313" key="7">
    <source>
        <dbReference type="EMBL" id="CCC94290.1"/>
    </source>
</evidence>
<protein>
    <submittedName>
        <fullName evidence="7">Putative kinesin</fullName>
    </submittedName>
</protein>
<organism evidence="7">
    <name type="scientific">Trypanosoma congolense (strain IL3000)</name>
    <dbReference type="NCBI Taxonomy" id="1068625"/>
    <lineage>
        <taxon>Eukaryota</taxon>
        <taxon>Discoba</taxon>
        <taxon>Euglenozoa</taxon>
        <taxon>Kinetoplastea</taxon>
        <taxon>Metakinetoplastina</taxon>
        <taxon>Trypanosomatida</taxon>
        <taxon>Trypanosomatidae</taxon>
        <taxon>Trypanosoma</taxon>
        <taxon>Nannomonas</taxon>
    </lineage>
</organism>
<dbReference type="PROSITE" id="PS50067">
    <property type="entry name" value="KINESIN_MOTOR_2"/>
    <property type="match status" value="1"/>
</dbReference>
<gene>
    <name evidence="7" type="ORF">TCIL3000_10_10690</name>
</gene>
<feature type="coiled-coil region" evidence="4">
    <location>
        <begin position="554"/>
        <end position="609"/>
    </location>
</feature>
<keyword evidence="2 3" id="KW-0505">Motor protein</keyword>
<evidence type="ECO:0000256" key="1">
    <source>
        <dbReference type="ARBA" id="ARBA00023054"/>
    </source>
</evidence>
<feature type="region of interest" description="Disordered" evidence="5">
    <location>
        <begin position="1053"/>
        <end position="1074"/>
    </location>
</feature>
<keyword evidence="3" id="KW-0547">Nucleotide-binding</keyword>
<feature type="domain" description="Kinesin motor" evidence="6">
    <location>
        <begin position="53"/>
        <end position="443"/>
    </location>
</feature>
<feature type="coiled-coil region" evidence="4">
    <location>
        <begin position="668"/>
        <end position="702"/>
    </location>
</feature>
<sequence>MSSASSQRPADALHVKVPAFLPTPSVAEDGRGAGQFHDKVDKSSRTLCASQGTVSVAVRLKPPLGEESVLQYGIETDMSTKMHQTGPQQESAPCGKTNRFTKGTELTRSNGTGACCDDKSDIPNLDISSSATVPHGAPVTDSCGGTQLFHFVPVAGAEEGNILTITTPTESGAKGKRLTYEFGRVFGPTMSDDEICGSIVPGVVEQVTNGVSSCVLCYGQSGSGKTHTISALTSAFINKLFTRIDMKSDMVEISFIQIYNNTTYNLLGGEKSSHGIALQKPVDAVACEPRYLVQNAADAIARVVDAQRKRFVGQNVLNACSSRSHVLLSLHLTKCADGIPVPSGRITLVDMAGSEGVKQADVVGNELDEAVTIGKSLSLLDSVINAVQEGTNMPPACEFALMPYLASTLDDCCLLVIATISLDKQSVTETKSSLDFATRIGRCSITRREGRVMELLMSNDYNFEETCEGLTREVETLRDHVATLQEEILIEKQLSLLSQREGMTHSAGVDTTSDSAEAARTCQADREATLDTNDPAAERVASGCCEDGVIRERLMALERRCAAFQSALVQRERELCSLGIHKPVAGKLRQKLEQRVREYNEMQQNLEEAVLGSETDDLLRRVADASRWMAERLDRITERKRIVTKALEVARCEQKCTVEEFLTAARRVVQSEKTCEELRRQLEEVRGENTTLKGQLEELNLKLLHEYTDRVIREETVAWFKASGERAEECRRLTTAFEDQRNLCDVLQGRLTSTEEELERGNKEHCVLLQEMQRKDEAFRSIWVLLTPQQKARFMSVGYAGDVVENPGSASLHQGHENVQLRSQVRALRKQLEDEVLCSRERDYRIEDLECENRLLQERLQHRENEYKNLVALDQDYMDERDQMEGQIAHLCTYIEEHNERQRLYERQLREVQLEWEKLNEEHHNSKLEVAELTAKLAKAKEEIIQQESSKHVLKNRHIHESHEHDITLATLRHQLALKQRTNDEVSRRLGLAERRRQHVRATVIAHKRHSDLVRRKAMKRNPEILGTEVGQQLGTAPGMRASALQTSLKVGHSQRPRCDPPKQPLRSVSSASNDATMRLCRDPSTGGSNHNTYLRRRTFSLNRSRDGRPQSAMRRATSASREKYSIFF</sequence>
<dbReference type="InterPro" id="IPR027640">
    <property type="entry name" value="Kinesin-like_fam"/>
</dbReference>
<name>G0UY23_TRYCI</name>